<evidence type="ECO:0000313" key="1">
    <source>
        <dbReference type="EMBL" id="ESU29882.1"/>
    </source>
</evidence>
<proteinExistence type="predicted"/>
<keyword evidence="2" id="KW-1185">Reference proteome</keyword>
<gene>
    <name evidence="1" type="ORF">FLJC2902T_03610</name>
</gene>
<dbReference type="EMBL" id="AVGG01000001">
    <property type="protein sequence ID" value="ESU29882.1"/>
    <property type="molecule type" value="Genomic_DNA"/>
</dbReference>
<evidence type="ECO:0000313" key="2">
    <source>
        <dbReference type="Proteomes" id="UP000018004"/>
    </source>
</evidence>
<organism evidence="1 2">
    <name type="scientific">Flavobacterium limnosediminis JC2902</name>
    <dbReference type="NCBI Taxonomy" id="1341181"/>
    <lineage>
        <taxon>Bacteria</taxon>
        <taxon>Pseudomonadati</taxon>
        <taxon>Bacteroidota</taxon>
        <taxon>Flavobacteriia</taxon>
        <taxon>Flavobacteriales</taxon>
        <taxon>Flavobacteriaceae</taxon>
        <taxon>Flavobacterium</taxon>
    </lineage>
</organism>
<comment type="caution">
    <text evidence="1">The sequence shown here is derived from an EMBL/GenBank/DDBJ whole genome shotgun (WGS) entry which is preliminary data.</text>
</comment>
<dbReference type="eggNOG" id="COG4068">
    <property type="taxonomic scope" value="Bacteria"/>
</dbReference>
<name>V6SUM9_9FLAO</name>
<sequence length="62" mass="7304">MSELNPEEKSKTTRSKLVAKNFDFDFFTSVYQTKSGNTYYFLYDQGYRAIENDGFILVKKDN</sequence>
<reference evidence="1 2" key="1">
    <citation type="submission" date="2013-08" db="EMBL/GenBank/DDBJ databases">
        <title>Flavobacterium limnosediminis JC2902 genome sequencing.</title>
        <authorList>
            <person name="Lee K."/>
            <person name="Yi H."/>
            <person name="Park S."/>
            <person name="Chun J."/>
        </authorList>
    </citation>
    <scope>NUCLEOTIDE SEQUENCE [LARGE SCALE GENOMIC DNA]</scope>
    <source>
        <strain evidence="1 2">JC2902</strain>
    </source>
</reference>
<dbReference type="Proteomes" id="UP000018004">
    <property type="component" value="Unassembled WGS sequence"/>
</dbReference>
<accession>V6SUM9</accession>
<dbReference type="STRING" id="1341181.FLJC2902T_03610"/>
<dbReference type="PATRIC" id="fig|1341181.4.peg.354"/>
<dbReference type="AlphaFoldDB" id="V6SUM9"/>
<protein>
    <submittedName>
        <fullName evidence="1">Uncharacterized protein</fullName>
    </submittedName>
</protein>